<comment type="caution">
    <text evidence="1">The sequence shown here is derived from an EMBL/GenBank/DDBJ whole genome shotgun (WGS) entry which is preliminary data.</text>
</comment>
<reference evidence="1 2" key="1">
    <citation type="journal article" date="2014" name="BMC Genomics">
        <title>Comparative genomics of the major fungal agents of human and animal Sporotrichosis: Sporothrix schenckii and Sporothrix brasiliensis.</title>
        <authorList>
            <person name="Teixeira M.M."/>
            <person name="de Almeida L.G."/>
            <person name="Kubitschek-Barreira P."/>
            <person name="Alves F.L."/>
            <person name="Kioshima E.S."/>
            <person name="Abadio A.K."/>
            <person name="Fernandes L."/>
            <person name="Derengowski L.S."/>
            <person name="Ferreira K.S."/>
            <person name="Souza R.C."/>
            <person name="Ruiz J.C."/>
            <person name="de Andrade N.C."/>
            <person name="Paes H.C."/>
            <person name="Nicola A.M."/>
            <person name="Albuquerque P."/>
            <person name="Gerber A.L."/>
            <person name="Martins V.P."/>
            <person name="Peconick L.D."/>
            <person name="Neto A.V."/>
            <person name="Chaucanez C.B."/>
            <person name="Silva P.A."/>
            <person name="Cunha O.L."/>
            <person name="de Oliveira F.F."/>
            <person name="dos Santos T.C."/>
            <person name="Barros A.L."/>
            <person name="Soares M.A."/>
            <person name="de Oliveira L.M."/>
            <person name="Marini M.M."/>
            <person name="Villalobos-Duno H."/>
            <person name="Cunha M.M."/>
            <person name="de Hoog S."/>
            <person name="da Silveira J.F."/>
            <person name="Henrissat B."/>
            <person name="Nino-Vega G.A."/>
            <person name="Cisalpino P.S."/>
            <person name="Mora-Montes H.M."/>
            <person name="Almeida S.R."/>
            <person name="Stajich J.E."/>
            <person name="Lopes-Bezerra L.M."/>
            <person name="Vasconcelos A.T."/>
            <person name="Felipe M.S."/>
        </authorList>
    </citation>
    <scope>NUCLEOTIDE SEQUENCE [LARGE SCALE GENOMIC DNA]</scope>
    <source>
        <strain evidence="1 2">1099-18</strain>
    </source>
</reference>
<gene>
    <name evidence="1" type="ORF">SPSK_10733</name>
</gene>
<dbReference type="KEGG" id="ssck:SPSK_10733"/>
<dbReference type="EMBL" id="AXCR01000001">
    <property type="protein sequence ID" value="KJR89919.1"/>
    <property type="molecule type" value="Genomic_DNA"/>
</dbReference>
<dbReference type="RefSeq" id="XP_016592595.1">
    <property type="nucleotide sequence ID" value="XM_016737034.1"/>
</dbReference>
<reference evidence="1 2" key="2">
    <citation type="journal article" date="2015" name="Eukaryot. Cell">
        <title>Asexual propagation of a virulent clone complex in a human and feline outbreak of sporotrichosis.</title>
        <authorList>
            <person name="Teixeira Mde M."/>
            <person name="Rodrigues A.M."/>
            <person name="Tsui C.K."/>
            <person name="de Almeida L.G."/>
            <person name="Van Diepeningen A.D."/>
            <person name="van den Ende B.G."/>
            <person name="Fernandes G.F."/>
            <person name="Kano R."/>
            <person name="Hamelin R.C."/>
            <person name="Lopes-Bezerra L.M."/>
            <person name="Vasconcelos A.T."/>
            <person name="de Hoog S."/>
            <person name="de Camargo Z.P."/>
            <person name="Felipe M.S."/>
        </authorList>
    </citation>
    <scope>NUCLEOTIDE SEQUENCE [LARGE SCALE GENOMIC DNA]</scope>
    <source>
        <strain evidence="1 2">1099-18</strain>
    </source>
</reference>
<organism evidence="1 2">
    <name type="scientific">Sporothrix schenckii 1099-18</name>
    <dbReference type="NCBI Taxonomy" id="1397361"/>
    <lineage>
        <taxon>Eukaryota</taxon>
        <taxon>Fungi</taxon>
        <taxon>Dikarya</taxon>
        <taxon>Ascomycota</taxon>
        <taxon>Pezizomycotina</taxon>
        <taxon>Sordariomycetes</taxon>
        <taxon>Sordariomycetidae</taxon>
        <taxon>Ophiostomatales</taxon>
        <taxon>Ophiostomataceae</taxon>
        <taxon>Sporothrix</taxon>
    </lineage>
</organism>
<evidence type="ECO:0000313" key="2">
    <source>
        <dbReference type="Proteomes" id="UP000033710"/>
    </source>
</evidence>
<proteinExistence type="predicted"/>
<dbReference type="AlphaFoldDB" id="A0A0F2MLH5"/>
<dbReference type="Proteomes" id="UP000033710">
    <property type="component" value="Unassembled WGS sequence"/>
</dbReference>
<dbReference type="GeneID" id="27672311"/>
<dbReference type="VEuPathDB" id="FungiDB:SPSK_10733"/>
<accession>A0A0F2MLH5</accession>
<evidence type="ECO:0000313" key="1">
    <source>
        <dbReference type="EMBL" id="KJR89919.1"/>
    </source>
</evidence>
<sequence>MGEEPVTEAPYTPVELSDLDEEARCCPPVGRTAVDAFERPPYLTTYNMPPSMLRWGTVAVRGTPVRRDDG</sequence>
<protein>
    <submittedName>
        <fullName evidence="1">Uncharacterized protein</fullName>
    </submittedName>
</protein>
<name>A0A0F2MLH5_SPOSC</name>